<accession>K3ZYX4</accession>
<keyword evidence="2" id="KW-1185">Reference proteome</keyword>
<organism evidence="1 2">
    <name type="scientific">Setaria italica</name>
    <name type="common">Foxtail millet</name>
    <name type="synonym">Panicum italicum</name>
    <dbReference type="NCBI Taxonomy" id="4555"/>
    <lineage>
        <taxon>Eukaryota</taxon>
        <taxon>Viridiplantae</taxon>
        <taxon>Streptophyta</taxon>
        <taxon>Embryophyta</taxon>
        <taxon>Tracheophyta</taxon>
        <taxon>Spermatophyta</taxon>
        <taxon>Magnoliopsida</taxon>
        <taxon>Liliopsida</taxon>
        <taxon>Poales</taxon>
        <taxon>Poaceae</taxon>
        <taxon>PACMAD clade</taxon>
        <taxon>Panicoideae</taxon>
        <taxon>Panicodae</taxon>
        <taxon>Paniceae</taxon>
        <taxon>Cenchrinae</taxon>
        <taxon>Setaria</taxon>
    </lineage>
</organism>
<dbReference type="HOGENOM" id="CLU_2982654_0_0_1"/>
<reference evidence="2" key="1">
    <citation type="journal article" date="2012" name="Nat. Biotechnol.">
        <title>Reference genome sequence of the model plant Setaria.</title>
        <authorList>
            <person name="Bennetzen J.L."/>
            <person name="Schmutz J."/>
            <person name="Wang H."/>
            <person name="Percifield R."/>
            <person name="Hawkins J."/>
            <person name="Pontaroli A.C."/>
            <person name="Estep M."/>
            <person name="Feng L."/>
            <person name="Vaughn J.N."/>
            <person name="Grimwood J."/>
            <person name="Jenkins J."/>
            <person name="Barry K."/>
            <person name="Lindquist E."/>
            <person name="Hellsten U."/>
            <person name="Deshpande S."/>
            <person name="Wang X."/>
            <person name="Wu X."/>
            <person name="Mitros T."/>
            <person name="Triplett J."/>
            <person name="Yang X."/>
            <person name="Ye C.Y."/>
            <person name="Mauro-Herrera M."/>
            <person name="Wang L."/>
            <person name="Li P."/>
            <person name="Sharma M."/>
            <person name="Sharma R."/>
            <person name="Ronald P.C."/>
            <person name="Panaud O."/>
            <person name="Kellogg E.A."/>
            <person name="Brutnell T.P."/>
            <person name="Doust A.N."/>
            <person name="Tuskan G.A."/>
            <person name="Rokhsar D."/>
            <person name="Devos K.M."/>
        </authorList>
    </citation>
    <scope>NUCLEOTIDE SEQUENCE [LARGE SCALE GENOMIC DNA]</scope>
    <source>
        <strain evidence="2">cv. Yugu1</strain>
    </source>
</reference>
<protein>
    <submittedName>
        <fullName evidence="1">Uncharacterized protein</fullName>
    </submittedName>
</protein>
<evidence type="ECO:0000313" key="2">
    <source>
        <dbReference type="Proteomes" id="UP000004995"/>
    </source>
</evidence>
<dbReference type="EnsemblPlants" id="KQL22988">
    <property type="protein sequence ID" value="KQL22988"/>
    <property type="gene ID" value="SETIT_031806mg"/>
</dbReference>
<dbReference type="Proteomes" id="UP000004995">
    <property type="component" value="Unassembled WGS sequence"/>
</dbReference>
<dbReference type="InParanoid" id="K3ZYX4"/>
<evidence type="ECO:0000313" key="1">
    <source>
        <dbReference type="EnsemblPlants" id="KQL22988"/>
    </source>
</evidence>
<reference evidence="1" key="2">
    <citation type="submission" date="2018-08" db="UniProtKB">
        <authorList>
            <consortium name="EnsemblPlants"/>
        </authorList>
    </citation>
    <scope>IDENTIFICATION</scope>
    <source>
        <strain evidence="1">Yugu1</strain>
    </source>
</reference>
<sequence length="58" mass="6558">MLILYLYYISTTQKKPPTSGQIYKGCSCFRLTCNARCALCPRVSKMTKSSKTPNRAAY</sequence>
<dbReference type="EMBL" id="AGNK02000751">
    <property type="status" value="NOT_ANNOTATED_CDS"/>
    <property type="molecule type" value="Genomic_DNA"/>
</dbReference>
<name>K3ZYX4_SETIT</name>
<dbReference type="AlphaFoldDB" id="K3ZYX4"/>
<proteinExistence type="predicted"/>
<dbReference type="Gramene" id="KQL22988">
    <property type="protein sequence ID" value="KQL22988"/>
    <property type="gene ID" value="SETIT_031806mg"/>
</dbReference>